<accession>A0A941IRV2</accession>
<dbReference type="InterPro" id="IPR011009">
    <property type="entry name" value="Kinase-like_dom_sf"/>
</dbReference>
<dbReference type="SUPFAM" id="SSF56112">
    <property type="entry name" value="Protein kinase-like (PK-like)"/>
    <property type="match status" value="1"/>
</dbReference>
<dbReference type="EMBL" id="JAGSOG010000014">
    <property type="protein sequence ID" value="MBR7832631.1"/>
    <property type="molecule type" value="Genomic_DNA"/>
</dbReference>
<dbReference type="RefSeq" id="WP_212527158.1">
    <property type="nucleotide sequence ID" value="NZ_JAGSOG010000014.1"/>
</dbReference>
<evidence type="ECO:0000259" key="1">
    <source>
        <dbReference type="PROSITE" id="PS50011"/>
    </source>
</evidence>
<dbReference type="PROSITE" id="PS50011">
    <property type="entry name" value="PROTEIN_KINASE_DOM"/>
    <property type="match status" value="1"/>
</dbReference>
<dbReference type="InterPro" id="IPR000719">
    <property type="entry name" value="Prot_kinase_dom"/>
</dbReference>
<sequence length="356" mass="38349">MGRVFVQEFDDELWQYSGSPYPPAARLAGGGPPTVLGFGPDRRARAVAFHPPQSAPYLVLSRMQETAELINALDSPCAARHFEIGEGAGGRLWVAAEYVPGPPLPEAVERFGPLSREGVRHLARGLIELTGRLHEAGLAGRGLEPADLVLGRTGPVLVDPGFARVEGTGGRIETGGEFESWDWCLADDVRALGAVLYLAVTGRPAFHGCGDILSPAVGACPSALREPIEASQRARPESRPSLAELARAADEGWAGASLSAHWLEEPWQSPEVLRDVNARAQEVDGLRRRFLDREIIAAAAAPSLHGVRRGEVRWTGPGTAADPEGPAALARRALRGAWRTLATSRRQWHDRQAEHR</sequence>
<reference evidence="2" key="1">
    <citation type="submission" date="2021-04" db="EMBL/GenBank/DDBJ databases">
        <title>Genome based classification of Actinospica acidithermotolerans sp. nov., an actinobacterium isolated from an Indonesian hot spring.</title>
        <authorList>
            <person name="Kusuma A.B."/>
            <person name="Putra K.E."/>
            <person name="Nafisah S."/>
            <person name="Loh J."/>
            <person name="Nouioui I."/>
            <person name="Goodfellow M."/>
        </authorList>
    </citation>
    <scope>NUCLEOTIDE SEQUENCE</scope>
    <source>
        <strain evidence="2">CSCA 57</strain>
    </source>
</reference>
<name>A0A941IRV2_9ACTN</name>
<keyword evidence="3" id="KW-1185">Reference proteome</keyword>
<protein>
    <recommendedName>
        <fullName evidence="1">Protein kinase domain-containing protein</fullName>
    </recommendedName>
</protein>
<evidence type="ECO:0000313" key="3">
    <source>
        <dbReference type="Proteomes" id="UP000675781"/>
    </source>
</evidence>
<dbReference type="AlphaFoldDB" id="A0A941IRV2"/>
<feature type="domain" description="Protein kinase" evidence="1">
    <location>
        <begin position="1"/>
        <end position="254"/>
    </location>
</feature>
<evidence type="ECO:0000313" key="2">
    <source>
        <dbReference type="EMBL" id="MBR7832631.1"/>
    </source>
</evidence>
<proteinExistence type="predicted"/>
<organism evidence="2 3">
    <name type="scientific">Actinospica durhamensis</name>
    <dbReference type="NCBI Taxonomy" id="1508375"/>
    <lineage>
        <taxon>Bacteria</taxon>
        <taxon>Bacillati</taxon>
        <taxon>Actinomycetota</taxon>
        <taxon>Actinomycetes</taxon>
        <taxon>Catenulisporales</taxon>
        <taxon>Actinospicaceae</taxon>
        <taxon>Actinospica</taxon>
    </lineage>
</organism>
<comment type="caution">
    <text evidence="2">The sequence shown here is derived from an EMBL/GenBank/DDBJ whole genome shotgun (WGS) entry which is preliminary data.</text>
</comment>
<dbReference type="Proteomes" id="UP000675781">
    <property type="component" value="Unassembled WGS sequence"/>
</dbReference>
<dbReference type="GO" id="GO:0004672">
    <property type="term" value="F:protein kinase activity"/>
    <property type="evidence" value="ECO:0007669"/>
    <property type="project" value="InterPro"/>
</dbReference>
<dbReference type="GO" id="GO:0005524">
    <property type="term" value="F:ATP binding"/>
    <property type="evidence" value="ECO:0007669"/>
    <property type="project" value="InterPro"/>
</dbReference>
<dbReference type="Gene3D" id="1.10.510.10">
    <property type="entry name" value="Transferase(Phosphotransferase) domain 1"/>
    <property type="match status" value="1"/>
</dbReference>
<gene>
    <name evidence="2" type="ORF">KDL01_05135</name>
</gene>